<dbReference type="InterPro" id="IPR050660">
    <property type="entry name" value="NEK_Ser/Thr_kinase"/>
</dbReference>
<evidence type="ECO:0000256" key="1">
    <source>
        <dbReference type="ARBA" id="ARBA00012513"/>
    </source>
</evidence>
<dbReference type="PANTHER" id="PTHR43671:SF13">
    <property type="entry name" value="SERINE_THREONINE-PROTEIN KINASE NEK2"/>
    <property type="match status" value="1"/>
</dbReference>
<keyword evidence="5" id="KW-0067">ATP-binding</keyword>
<evidence type="ECO:0000256" key="2">
    <source>
        <dbReference type="ARBA" id="ARBA00022679"/>
    </source>
</evidence>
<gene>
    <name evidence="7" type="ORF">IPJ48_20720</name>
</gene>
<protein>
    <recommendedName>
        <fullName evidence="1">non-specific serine/threonine protein kinase</fullName>
        <ecNumber evidence="1">2.7.11.1</ecNumber>
    </recommendedName>
</protein>
<dbReference type="EC" id="2.7.11.1" evidence="1"/>
<keyword evidence="2" id="KW-0808">Transferase</keyword>
<accession>A0A9D7FAX4</accession>
<name>A0A9D7FAX4_9RHOO</name>
<dbReference type="EMBL" id="JADJNC010000065">
    <property type="protein sequence ID" value="MBK7425302.1"/>
    <property type="molecule type" value="Genomic_DNA"/>
</dbReference>
<evidence type="ECO:0000256" key="3">
    <source>
        <dbReference type="ARBA" id="ARBA00022741"/>
    </source>
</evidence>
<dbReference type="InterPro" id="IPR011009">
    <property type="entry name" value="Kinase-like_dom_sf"/>
</dbReference>
<dbReference type="PANTHER" id="PTHR43671">
    <property type="entry name" value="SERINE/THREONINE-PROTEIN KINASE NEK"/>
    <property type="match status" value="1"/>
</dbReference>
<evidence type="ECO:0000259" key="6">
    <source>
        <dbReference type="PROSITE" id="PS50011"/>
    </source>
</evidence>
<evidence type="ECO:0000313" key="7">
    <source>
        <dbReference type="EMBL" id="MBK7425302.1"/>
    </source>
</evidence>
<keyword evidence="4" id="KW-0418">Kinase</keyword>
<evidence type="ECO:0000256" key="4">
    <source>
        <dbReference type="ARBA" id="ARBA00022777"/>
    </source>
</evidence>
<feature type="domain" description="Protein kinase" evidence="6">
    <location>
        <begin position="1"/>
        <end position="130"/>
    </location>
</feature>
<dbReference type="GO" id="GO:0004674">
    <property type="term" value="F:protein serine/threonine kinase activity"/>
    <property type="evidence" value="ECO:0007669"/>
    <property type="project" value="UniProtKB-EC"/>
</dbReference>
<sequence>MRITDFSVASLTETSISRIGLILYSARFVAPEQIKGQNTDARTDLYALGTILYEMATSQPAFGRKGGRIHEMMKEIVADPPERPSMVKPGLPAGLETIICRLLEKTPDERYQSAEHLIADLRGLAPLPIIRIPATREATLSSSSSLPASTALTPLHLGGTSGSGAVPQPGLLIDFESSLTADIELFKQHGDEILASAKESDSQIASKALDLSETSMRAASTFPTISADQLERQFGEASKPAKLPPGTLIGDLTSAAQHLQRKEVRAKTLARDEADALSVRMRQLFDYLVDLTSQLNVVKPANPHVYCLLSVGQINDLAWDQGAVHFSTLQQ</sequence>
<dbReference type="GO" id="GO:0005524">
    <property type="term" value="F:ATP binding"/>
    <property type="evidence" value="ECO:0007669"/>
    <property type="project" value="UniProtKB-KW"/>
</dbReference>
<dbReference type="SUPFAM" id="SSF56112">
    <property type="entry name" value="Protein kinase-like (PK-like)"/>
    <property type="match status" value="1"/>
</dbReference>
<comment type="caution">
    <text evidence="7">The sequence shown here is derived from an EMBL/GenBank/DDBJ whole genome shotgun (WGS) entry which is preliminary data.</text>
</comment>
<dbReference type="InterPro" id="IPR000719">
    <property type="entry name" value="Prot_kinase_dom"/>
</dbReference>
<dbReference type="PROSITE" id="PS50011">
    <property type="entry name" value="PROTEIN_KINASE_DOM"/>
    <property type="match status" value="1"/>
</dbReference>
<dbReference type="AlphaFoldDB" id="A0A9D7FAX4"/>
<evidence type="ECO:0000256" key="5">
    <source>
        <dbReference type="ARBA" id="ARBA00022840"/>
    </source>
</evidence>
<dbReference type="Gene3D" id="1.10.510.10">
    <property type="entry name" value="Transferase(Phosphotransferase) domain 1"/>
    <property type="match status" value="1"/>
</dbReference>
<keyword evidence="3" id="KW-0547">Nucleotide-binding</keyword>
<dbReference type="Pfam" id="PF00069">
    <property type="entry name" value="Pkinase"/>
    <property type="match status" value="1"/>
</dbReference>
<proteinExistence type="predicted"/>
<organism evidence="7 8">
    <name type="scientific">Candidatus Propionivibrio dominans</name>
    <dbReference type="NCBI Taxonomy" id="2954373"/>
    <lineage>
        <taxon>Bacteria</taxon>
        <taxon>Pseudomonadati</taxon>
        <taxon>Pseudomonadota</taxon>
        <taxon>Betaproteobacteria</taxon>
        <taxon>Rhodocyclales</taxon>
        <taxon>Rhodocyclaceae</taxon>
        <taxon>Propionivibrio</taxon>
    </lineage>
</organism>
<dbReference type="Proteomes" id="UP000886602">
    <property type="component" value="Unassembled WGS sequence"/>
</dbReference>
<reference evidence="7" key="1">
    <citation type="submission" date="2020-10" db="EMBL/GenBank/DDBJ databases">
        <title>Connecting structure to function with the recovery of over 1000 high-quality activated sludge metagenome-assembled genomes encoding full-length rRNA genes using long-read sequencing.</title>
        <authorList>
            <person name="Singleton C.M."/>
            <person name="Petriglieri F."/>
            <person name="Kristensen J.M."/>
            <person name="Kirkegaard R.H."/>
            <person name="Michaelsen T.Y."/>
            <person name="Andersen M.H."/>
            <person name="Karst S.M."/>
            <person name="Dueholm M.S."/>
            <person name="Nielsen P.H."/>
            <person name="Albertsen M."/>
        </authorList>
    </citation>
    <scope>NUCLEOTIDE SEQUENCE</scope>
    <source>
        <strain evidence="7">EsbW_18-Q3-R4-48_MAXAC.044</strain>
    </source>
</reference>
<evidence type="ECO:0000313" key="8">
    <source>
        <dbReference type="Proteomes" id="UP000886602"/>
    </source>
</evidence>